<dbReference type="Proteomes" id="UP000604066">
    <property type="component" value="Unassembled WGS sequence"/>
</dbReference>
<gene>
    <name evidence="2" type="ORF">HDG70_000816</name>
</gene>
<reference evidence="2 3" key="1">
    <citation type="submission" date="2020-07" db="EMBL/GenBank/DDBJ databases">
        <title>Genomic Encyclopedia of Type Strains, Phase III (KMG-III): the genomes of soil and plant-associated and newly described type strains.</title>
        <authorList>
            <person name="Whitman W."/>
        </authorList>
    </citation>
    <scope>NUCLEOTIDE SEQUENCE [LARGE SCALE GENOMIC DNA]</scope>
    <source>
        <strain evidence="2 3">DSM 11255</strain>
    </source>
</reference>
<feature type="domain" description="Primase C-terminal 1" evidence="1">
    <location>
        <begin position="225"/>
        <end position="288"/>
    </location>
</feature>
<dbReference type="CDD" id="cd00090">
    <property type="entry name" value="HTH_ARSR"/>
    <property type="match status" value="1"/>
</dbReference>
<sequence length="575" mass="64789">MGYKLLEPAEAVLKLIEENIKQGKWTFFGETENDEFVDEVPVKKLDTILKKISDKRYTYFTPNGFSQQRFGKTKNNVELLNSISLDIDEAVDFWEIINALEAEGLPEATLIVPTPHGWHLHWKIEAVKAKKSNQNAYLRAMSYIRIALNKYFFVDPQAISTERYFRIPRQPAFYSGKTYTLDFFTEWANKVEAEMGIDYLNQFTVAVKNGRVTIVGELLNDPAVQKLLEGVPFGIRNRSCYSLALVFKAAGFSFKEALEELLRWNKRNSPPLSEKEVRKAVSSAYRSNKMPSARWLYTLTGIAPKFRVVVKTAPRRKNADEAILNAIKENGGSLEADYDSLAKTLGLSRSTVIRHIQKLEEEGKIQKETIRQGRKGCVTRLILNEVNIGTEEQKTRKTKTALKVQKVAVSSKTTVKQKITPPRTSKQLPNLNSIKSYNTMVLGVGGGGSAGQAGRRPCIIPQEYLKSYISLRWGGGEIILLGAVYLLERVRGSKREAKKGTAVGIPAVGVRVPLERKPESKEAVGLLCFACGDFLNDRFPPVRKAFASWRSPPSKKCFGRVNQENDREEAKKWAI</sequence>
<dbReference type="SMART" id="SM00942">
    <property type="entry name" value="PriCT_1"/>
    <property type="match status" value="1"/>
</dbReference>
<evidence type="ECO:0000313" key="3">
    <source>
        <dbReference type="Proteomes" id="UP000604066"/>
    </source>
</evidence>
<evidence type="ECO:0000313" key="2">
    <source>
        <dbReference type="EMBL" id="NYE57110.1"/>
    </source>
</evidence>
<dbReference type="InterPro" id="IPR014820">
    <property type="entry name" value="PriCT_1"/>
</dbReference>
<dbReference type="GO" id="GO:0003677">
    <property type="term" value="F:DNA binding"/>
    <property type="evidence" value="ECO:0007669"/>
    <property type="project" value="UniProtKB-KW"/>
</dbReference>
<dbReference type="Pfam" id="PF08708">
    <property type="entry name" value="PriCT_1"/>
    <property type="match status" value="1"/>
</dbReference>
<keyword evidence="3" id="KW-1185">Reference proteome</keyword>
<dbReference type="EMBL" id="JACCBS010000001">
    <property type="protein sequence ID" value="NYE57110.1"/>
    <property type="molecule type" value="Genomic_DNA"/>
</dbReference>
<organism evidence="2 3">
    <name type="scientific">Carboxydothermus ferrireducens DSM 11255</name>
    <dbReference type="NCBI Taxonomy" id="1119529"/>
    <lineage>
        <taxon>Bacteria</taxon>
        <taxon>Bacillati</taxon>
        <taxon>Bacillota</taxon>
        <taxon>Clostridia</taxon>
        <taxon>Thermoanaerobacterales</taxon>
        <taxon>Thermoanaerobacteraceae</taxon>
        <taxon>Carboxydothermus</taxon>
    </lineage>
</organism>
<keyword evidence="2" id="KW-0238">DNA-binding</keyword>
<name>A0ABX2R885_9THEO</name>
<dbReference type="RefSeq" id="WP_028052490.1">
    <property type="nucleotide sequence ID" value="NZ_ATYG01000021.1"/>
</dbReference>
<protein>
    <submittedName>
        <fullName evidence="2">DNA-binding Lrp family transcriptional regulator</fullName>
    </submittedName>
</protein>
<proteinExistence type="predicted"/>
<dbReference type="InterPro" id="IPR036390">
    <property type="entry name" value="WH_DNA-bd_sf"/>
</dbReference>
<dbReference type="SUPFAM" id="SSF46785">
    <property type="entry name" value="Winged helix' DNA-binding domain"/>
    <property type="match status" value="1"/>
</dbReference>
<evidence type="ECO:0000259" key="1">
    <source>
        <dbReference type="SMART" id="SM00942"/>
    </source>
</evidence>
<dbReference type="InterPro" id="IPR011991">
    <property type="entry name" value="ArsR-like_HTH"/>
</dbReference>
<dbReference type="InterPro" id="IPR036388">
    <property type="entry name" value="WH-like_DNA-bd_sf"/>
</dbReference>
<dbReference type="Pfam" id="PF13412">
    <property type="entry name" value="HTH_24"/>
    <property type="match status" value="1"/>
</dbReference>
<dbReference type="Gene3D" id="1.10.10.10">
    <property type="entry name" value="Winged helix-like DNA-binding domain superfamily/Winged helix DNA-binding domain"/>
    <property type="match status" value="1"/>
</dbReference>
<accession>A0ABX2R885</accession>
<comment type="caution">
    <text evidence="2">The sequence shown here is derived from an EMBL/GenBank/DDBJ whole genome shotgun (WGS) entry which is preliminary data.</text>
</comment>